<dbReference type="EMBL" id="LAZR01007641">
    <property type="protein sequence ID" value="KKM83939.1"/>
    <property type="molecule type" value="Genomic_DNA"/>
</dbReference>
<protein>
    <submittedName>
        <fullName evidence="1">Uncharacterized protein</fullName>
    </submittedName>
</protein>
<proteinExistence type="predicted"/>
<dbReference type="AlphaFoldDB" id="A0A0F9KP45"/>
<comment type="caution">
    <text evidence="1">The sequence shown here is derived from an EMBL/GenBank/DDBJ whole genome shotgun (WGS) entry which is preliminary data.</text>
</comment>
<evidence type="ECO:0000313" key="1">
    <source>
        <dbReference type="EMBL" id="KKM83939.1"/>
    </source>
</evidence>
<sequence length="367" mass="42798">MVYLLLGAEKTLSPCIVQMNEENIILSLFYASEDNLVYDNIKCSDDFDEEKRNDLKMLSFKFLGPVFLTAASGIGNNWKIEFIEAELILSDVNISEANVIQSFFTINSSIDTLEGTTNLFVLISTPFTEDIKFINDEISKYIHPSILQGKVVNENLLGNRFNFPRFIDSELSRGINLIEYSLGSSRKIYWEERQNYYCVGLIERKNAENLRLSNLYTFDKDDPLRKKYLSFIPSYYVMSILPDYYKHLINETLELYDKKGVYPSIRLIKLSYEDKKIVYLEESISENDIFKSYGVILVRLNQFTEDSKNISYFKKSLRFALERKKEVKEILSSVNPHFTEERWGTISDVELNKIGELLDNNDDNYED</sequence>
<reference evidence="1" key="1">
    <citation type="journal article" date="2015" name="Nature">
        <title>Complex archaea that bridge the gap between prokaryotes and eukaryotes.</title>
        <authorList>
            <person name="Spang A."/>
            <person name="Saw J.H."/>
            <person name="Jorgensen S.L."/>
            <person name="Zaremba-Niedzwiedzka K."/>
            <person name="Martijn J."/>
            <person name="Lind A.E."/>
            <person name="van Eijk R."/>
            <person name="Schleper C."/>
            <person name="Guy L."/>
            <person name="Ettema T.J."/>
        </authorList>
    </citation>
    <scope>NUCLEOTIDE SEQUENCE</scope>
</reference>
<name>A0A0F9KP45_9ZZZZ</name>
<gene>
    <name evidence="1" type="ORF">LCGC14_1304240</name>
</gene>
<organism evidence="1">
    <name type="scientific">marine sediment metagenome</name>
    <dbReference type="NCBI Taxonomy" id="412755"/>
    <lineage>
        <taxon>unclassified sequences</taxon>
        <taxon>metagenomes</taxon>
        <taxon>ecological metagenomes</taxon>
    </lineage>
</organism>
<accession>A0A0F9KP45</accession>